<name>A0AAN4ZGT2_9BILA</name>
<dbReference type="EMBL" id="BTRK01000003">
    <property type="protein sequence ID" value="GMR40958.1"/>
    <property type="molecule type" value="Genomic_DNA"/>
</dbReference>
<reference evidence="3" key="1">
    <citation type="submission" date="2022-10" db="EMBL/GenBank/DDBJ databases">
        <title>Genome assembly of Pristionchus species.</title>
        <authorList>
            <person name="Yoshida K."/>
            <person name="Sommer R.J."/>
        </authorList>
    </citation>
    <scope>NUCLEOTIDE SEQUENCE [LARGE SCALE GENOMIC DNA]</scope>
    <source>
        <strain evidence="3">RS5460</strain>
    </source>
</reference>
<proteinExistence type="predicted"/>
<gene>
    <name evidence="2" type="ORF">PMAYCL1PPCAC_11153</name>
</gene>
<evidence type="ECO:0000256" key="1">
    <source>
        <dbReference type="SAM" id="MobiDB-lite"/>
    </source>
</evidence>
<protein>
    <submittedName>
        <fullName evidence="2">Uncharacterized protein</fullName>
    </submittedName>
</protein>
<organism evidence="2 3">
    <name type="scientific">Pristionchus mayeri</name>
    <dbReference type="NCBI Taxonomy" id="1317129"/>
    <lineage>
        <taxon>Eukaryota</taxon>
        <taxon>Metazoa</taxon>
        <taxon>Ecdysozoa</taxon>
        <taxon>Nematoda</taxon>
        <taxon>Chromadorea</taxon>
        <taxon>Rhabditida</taxon>
        <taxon>Rhabditina</taxon>
        <taxon>Diplogasteromorpha</taxon>
        <taxon>Diplogasteroidea</taxon>
        <taxon>Neodiplogasteridae</taxon>
        <taxon>Pristionchus</taxon>
    </lineage>
</organism>
<feature type="non-terminal residue" evidence="2">
    <location>
        <position position="207"/>
    </location>
</feature>
<feature type="compositionally biased region" description="Basic and acidic residues" evidence="1">
    <location>
        <begin position="182"/>
        <end position="207"/>
    </location>
</feature>
<feature type="non-terminal residue" evidence="2">
    <location>
        <position position="1"/>
    </location>
</feature>
<evidence type="ECO:0000313" key="2">
    <source>
        <dbReference type="EMBL" id="GMR40958.1"/>
    </source>
</evidence>
<sequence>QKVMFTIGDDVSESTTTQSPEPVKINEEISFGDESDEKEVKERNKEEKKKDKKKRINDLNQRLSGLSTELKVERLKYLELDEKYQQATRADRTETTDLFFLDYEMTPFNVESTMEMNELKDQVSTLTTQLERERQKNLKLEDKLHNPTMLDAIRDHGKKKRSKEDNTKEMNEVKQRISTLEKQLEEERKKNRKLEDKIKRHVRSTSE</sequence>
<feature type="region of interest" description="Disordered" evidence="1">
    <location>
        <begin position="1"/>
        <end position="54"/>
    </location>
</feature>
<comment type="caution">
    <text evidence="2">The sequence shown here is derived from an EMBL/GenBank/DDBJ whole genome shotgun (WGS) entry which is preliminary data.</text>
</comment>
<keyword evidence="3" id="KW-1185">Reference proteome</keyword>
<dbReference type="AlphaFoldDB" id="A0AAN4ZGT2"/>
<feature type="compositionally biased region" description="Basic and acidic residues" evidence="1">
    <location>
        <begin position="162"/>
        <end position="175"/>
    </location>
</feature>
<feature type="compositionally biased region" description="Basic and acidic residues" evidence="1">
    <location>
        <begin position="38"/>
        <end position="49"/>
    </location>
</feature>
<evidence type="ECO:0000313" key="3">
    <source>
        <dbReference type="Proteomes" id="UP001328107"/>
    </source>
</evidence>
<dbReference type="Proteomes" id="UP001328107">
    <property type="component" value="Unassembled WGS sequence"/>
</dbReference>
<accession>A0AAN4ZGT2</accession>
<feature type="region of interest" description="Disordered" evidence="1">
    <location>
        <begin position="141"/>
        <end position="207"/>
    </location>
</feature>